<evidence type="ECO:0000313" key="2">
    <source>
        <dbReference type="EMBL" id="MFC6786437.1"/>
    </source>
</evidence>
<dbReference type="AlphaFoldDB" id="A0ABD5TAH4"/>
<keyword evidence="1" id="KW-0812">Transmembrane</keyword>
<feature type="transmembrane region" description="Helical" evidence="1">
    <location>
        <begin position="76"/>
        <end position="95"/>
    </location>
</feature>
<dbReference type="EMBL" id="JBHSWX010000012">
    <property type="protein sequence ID" value="MFC6786437.1"/>
    <property type="molecule type" value="Genomic_DNA"/>
</dbReference>
<evidence type="ECO:0000313" key="3">
    <source>
        <dbReference type="Proteomes" id="UP001596443"/>
    </source>
</evidence>
<keyword evidence="1" id="KW-1133">Transmembrane helix</keyword>
<protein>
    <recommendedName>
        <fullName evidence="4">VanZ like family protein</fullName>
    </recommendedName>
</protein>
<feature type="transmembrane region" description="Helical" evidence="1">
    <location>
        <begin position="107"/>
        <end position="126"/>
    </location>
</feature>
<accession>A0ABD5TAH4</accession>
<organism evidence="2 3">
    <name type="scientific">Halobaculum halobium</name>
    <dbReference type="NCBI Taxonomy" id="3032281"/>
    <lineage>
        <taxon>Archaea</taxon>
        <taxon>Methanobacteriati</taxon>
        <taxon>Methanobacteriota</taxon>
        <taxon>Stenosarchaea group</taxon>
        <taxon>Halobacteria</taxon>
        <taxon>Halobacteriales</taxon>
        <taxon>Haloferacaceae</taxon>
        <taxon>Halobaculum</taxon>
    </lineage>
</organism>
<proteinExistence type="predicted"/>
<gene>
    <name evidence="2" type="ORF">ACFQFD_10670</name>
</gene>
<keyword evidence="3" id="KW-1185">Reference proteome</keyword>
<dbReference type="GeneID" id="81209513"/>
<evidence type="ECO:0000256" key="1">
    <source>
        <dbReference type="SAM" id="Phobius"/>
    </source>
</evidence>
<name>A0ABD5TAH4_9EURY</name>
<dbReference type="RefSeq" id="WP_284063224.1">
    <property type="nucleotide sequence ID" value="NZ_CP126158.1"/>
</dbReference>
<feature type="transmembrane region" description="Helical" evidence="1">
    <location>
        <begin position="46"/>
        <end position="64"/>
    </location>
</feature>
<sequence>MDTDARRLVIFAAVTVLVVTSSLVPGPTDATGEPTPDVAPPGTDLLAHFVGYAAIAYTLGRALSPRRSRGDGEPSASVAAVVGVVAVATGIGAGVEVAQGVVPGRDPSALDGVANAVGAAVGALLWRRRGGERDAGERGGDDRE</sequence>
<reference evidence="2 3" key="1">
    <citation type="journal article" date="2019" name="Int. J. Syst. Evol. Microbiol.">
        <title>The Global Catalogue of Microorganisms (GCM) 10K type strain sequencing project: providing services to taxonomists for standard genome sequencing and annotation.</title>
        <authorList>
            <consortium name="The Broad Institute Genomics Platform"/>
            <consortium name="The Broad Institute Genome Sequencing Center for Infectious Disease"/>
            <person name="Wu L."/>
            <person name="Ma J."/>
        </authorList>
    </citation>
    <scope>NUCLEOTIDE SEQUENCE [LARGE SCALE GENOMIC DNA]</scope>
    <source>
        <strain evidence="2 3">SYNS20</strain>
    </source>
</reference>
<dbReference type="Proteomes" id="UP001596443">
    <property type="component" value="Unassembled WGS sequence"/>
</dbReference>
<keyword evidence="1" id="KW-0472">Membrane</keyword>
<comment type="caution">
    <text evidence="2">The sequence shown here is derived from an EMBL/GenBank/DDBJ whole genome shotgun (WGS) entry which is preliminary data.</text>
</comment>
<evidence type="ECO:0008006" key="4">
    <source>
        <dbReference type="Google" id="ProtNLM"/>
    </source>
</evidence>